<dbReference type="PANTHER" id="PTHR31744">
    <property type="entry name" value="PROTEIN CUP-SHAPED COTYLEDON 2-RELATED"/>
    <property type="match status" value="1"/>
</dbReference>
<evidence type="ECO:0000256" key="1">
    <source>
        <dbReference type="ARBA" id="ARBA00023015"/>
    </source>
</evidence>
<keyword evidence="3" id="KW-0539">Nucleus</keyword>
<keyword evidence="2" id="KW-0804">Transcription</keyword>
<reference evidence="5" key="1">
    <citation type="submission" date="2019-06" db="EMBL/GenBank/DDBJ databases">
        <title>Identification of VNS genes in the peat moss Sphagnum palustre.</title>
        <authorList>
            <person name="Terada S."/>
            <person name="Kubo M."/>
            <person name="Akiyoshi N."/>
            <person name="Sano R."/>
            <person name="Nomura T."/>
            <person name="Demura T."/>
        </authorList>
    </citation>
    <scope>NUCLEOTIDE SEQUENCE</scope>
</reference>
<evidence type="ECO:0000256" key="2">
    <source>
        <dbReference type="ARBA" id="ARBA00023163"/>
    </source>
</evidence>
<evidence type="ECO:0000259" key="4">
    <source>
        <dbReference type="PROSITE" id="PS51005"/>
    </source>
</evidence>
<dbReference type="Gene3D" id="2.170.150.80">
    <property type="entry name" value="NAC domain"/>
    <property type="match status" value="1"/>
</dbReference>
<dbReference type="InterPro" id="IPR036093">
    <property type="entry name" value="NAC_dom_sf"/>
</dbReference>
<sequence length="429" mass="48042">MTHSSSPTRVPVGFRFHPTDEELVGYYLPKKVAAKHIDLDLIRELDLYKLEPWDLQEQCRVDLDASGEKQTDYYFFSRKDKKYPTGNRANRATTAGFWKATGRDKPICTSKLLVGEQQLIGMRKTLVFYEGRAPHGNKTDWIMHEFRLDDGPGMPANDDGGWVVCRVFKKTKNFKMKTSCSDERAVSFEGQFGLMPENIMSSPEILSGSASYNPGSLLDFPAAATCKQEINLDTYNNVVVPSAYHSDPFNSQLAQLAMNKLDCCNHAAMQQPAHELSSGSFHEGQLVGRDISCRTRDTTGSFFPEQYAATTLENDHHVDSPASSCFFPEAAHCSSSHCNPEEGFLAAYDDSWATTLYESKAGYKDLLRFPTSTTAVRAAAAGAADQSLGDVHILFQLRRQQHSDLIFPSSCVEQLDTWNFNQMYNQKLL</sequence>
<dbReference type="EMBL" id="LC485461">
    <property type="protein sequence ID" value="BBK93930.1"/>
    <property type="molecule type" value="mRNA"/>
</dbReference>
<name>A0A6S4QEI4_SPHPA</name>
<dbReference type="Pfam" id="PF02365">
    <property type="entry name" value="NAM"/>
    <property type="match status" value="1"/>
</dbReference>
<dbReference type="SUPFAM" id="SSF101941">
    <property type="entry name" value="NAC domain"/>
    <property type="match status" value="1"/>
</dbReference>
<dbReference type="GO" id="GO:0003677">
    <property type="term" value="F:DNA binding"/>
    <property type="evidence" value="ECO:0007669"/>
    <property type="project" value="InterPro"/>
</dbReference>
<gene>
    <name evidence="5" type="primary">SpVNS2-A</name>
</gene>
<feature type="domain" description="NAC" evidence="4">
    <location>
        <begin position="10"/>
        <end position="170"/>
    </location>
</feature>
<proteinExistence type="evidence at transcript level"/>
<accession>A0A6S4QEI4</accession>
<organism evidence="5">
    <name type="scientific">Sphagnum palustre</name>
    <name type="common">Blunt-leaved bog-moss</name>
    <name type="synonym">Sphagnum cymbifolium</name>
    <dbReference type="NCBI Taxonomy" id="13805"/>
    <lineage>
        <taxon>Eukaryota</taxon>
        <taxon>Viridiplantae</taxon>
        <taxon>Streptophyta</taxon>
        <taxon>Embryophyta</taxon>
        <taxon>Bryophyta</taxon>
        <taxon>Sphagnophytina</taxon>
        <taxon>Sphagnopsida</taxon>
        <taxon>Sphagnales</taxon>
        <taxon>Sphagnaceae</taxon>
        <taxon>Sphagnum</taxon>
    </lineage>
</organism>
<protein>
    <submittedName>
        <fullName evidence="5">VNS transcription factor</fullName>
    </submittedName>
</protein>
<evidence type="ECO:0000256" key="3">
    <source>
        <dbReference type="ARBA" id="ARBA00023242"/>
    </source>
</evidence>
<dbReference type="PANTHER" id="PTHR31744:SF221">
    <property type="entry name" value="NAC DOMAIN-CONTAINING PROTEIN 43-LIKE"/>
    <property type="match status" value="1"/>
</dbReference>
<keyword evidence="1" id="KW-0805">Transcription regulation</keyword>
<evidence type="ECO:0000313" key="5">
    <source>
        <dbReference type="EMBL" id="BBK93930.1"/>
    </source>
</evidence>
<dbReference type="PROSITE" id="PS51005">
    <property type="entry name" value="NAC"/>
    <property type="match status" value="1"/>
</dbReference>
<dbReference type="InterPro" id="IPR003441">
    <property type="entry name" value="NAC-dom"/>
</dbReference>
<dbReference type="GO" id="GO:0006355">
    <property type="term" value="P:regulation of DNA-templated transcription"/>
    <property type="evidence" value="ECO:0007669"/>
    <property type="project" value="InterPro"/>
</dbReference>
<dbReference type="AlphaFoldDB" id="A0A6S4QEI4"/>